<dbReference type="KEGG" id="vg:54993245"/>
<organism evidence="1 2">
    <name type="scientific">Microbacterium phage MementoMori</name>
    <dbReference type="NCBI Taxonomy" id="2201436"/>
    <lineage>
        <taxon>Viruses</taxon>
        <taxon>Duplodnaviria</taxon>
        <taxon>Heunggongvirae</taxon>
        <taxon>Uroviricota</taxon>
        <taxon>Caudoviricetes</taxon>
        <taxon>Kutznervirinae</taxon>
        <taxon>Mementomorivirus</taxon>
        <taxon>Mementomorivirus mementomori</taxon>
    </lineage>
</organism>
<accession>A0A2Z4Q5F3</accession>
<keyword evidence="2" id="KW-1185">Reference proteome</keyword>
<dbReference type="EMBL" id="MH271303">
    <property type="protein sequence ID" value="AWY05272.1"/>
    <property type="molecule type" value="Genomic_DNA"/>
</dbReference>
<evidence type="ECO:0000313" key="2">
    <source>
        <dbReference type="Proteomes" id="UP000250535"/>
    </source>
</evidence>
<sequence>MMVSFESPKAPYFDAEHEQWVGEHERWENGETRRDTEWFDSREEAAHFARYGEGFRTKREPDPMPNIGDTCCGKCPGATCYVDQITGERG</sequence>
<dbReference type="Proteomes" id="UP000250535">
    <property type="component" value="Segment"/>
</dbReference>
<dbReference type="GeneID" id="54993245"/>
<protein>
    <submittedName>
        <fullName evidence="1">Uncharacterized protein</fullName>
    </submittedName>
</protein>
<gene>
    <name evidence="1" type="primary">18</name>
    <name evidence="1" type="ORF">SEA_MEMENTOMORI_18</name>
</gene>
<name>A0A2Z4Q5F3_9CAUD</name>
<proteinExistence type="predicted"/>
<reference evidence="1 2" key="1">
    <citation type="submission" date="2018-04" db="EMBL/GenBank/DDBJ databases">
        <authorList>
            <person name="Harrington T."/>
            <person name="Washburn E."/>
            <person name="Bricker J."/>
            <person name="McKinney A."/>
            <person name="Betsko A.J."/>
            <person name="Garlena R.A."/>
            <person name="Russell D.A."/>
            <person name="Pope W.A."/>
            <person name="Jacobs-Sera D."/>
            <person name="Hatfull G.F."/>
        </authorList>
    </citation>
    <scope>NUCLEOTIDE SEQUENCE [LARGE SCALE GENOMIC DNA]</scope>
</reference>
<evidence type="ECO:0000313" key="1">
    <source>
        <dbReference type="EMBL" id="AWY05272.1"/>
    </source>
</evidence>
<dbReference type="RefSeq" id="YP_009802690.1">
    <property type="nucleotide sequence ID" value="NC_047987.1"/>
</dbReference>